<evidence type="ECO:0000259" key="1">
    <source>
        <dbReference type="PROSITE" id="PS51733"/>
    </source>
</evidence>
<dbReference type="OrthoDB" id="10250105at2759"/>
<protein>
    <recommendedName>
        <fullName evidence="1">BPL/LPL catalytic domain-containing protein</fullName>
    </recommendedName>
</protein>
<dbReference type="SUPFAM" id="SSF55681">
    <property type="entry name" value="Class II aaRS and biotin synthetases"/>
    <property type="match status" value="1"/>
</dbReference>
<dbReference type="PANTHER" id="PTHR12835">
    <property type="entry name" value="BIOTIN PROTEIN LIGASE"/>
    <property type="match status" value="1"/>
</dbReference>
<reference evidence="2 3" key="1">
    <citation type="submission" date="2016-10" db="EMBL/GenBank/DDBJ databases">
        <title>Reductive evolution of mitochondrial metabolism and differential evolution of invasion-related proteins in Cryptosporidium.</title>
        <authorList>
            <person name="Liu S."/>
            <person name="Roellig D.M."/>
            <person name="Guo Y."/>
            <person name="Li N."/>
            <person name="Frace M.A."/>
            <person name="Tang K."/>
            <person name="Zhang L."/>
            <person name="Feng Y."/>
            <person name="Xiao L."/>
        </authorList>
    </citation>
    <scope>NUCLEOTIDE SEQUENCE [LARGE SCALE GENOMIC DNA]</scope>
    <source>
        <strain evidence="2">30847</strain>
    </source>
</reference>
<dbReference type="GO" id="GO:0004077">
    <property type="term" value="F:biotin--[biotin carboxyl-carrier protein] ligase activity"/>
    <property type="evidence" value="ECO:0007669"/>
    <property type="project" value="TreeGrafter"/>
</dbReference>
<proteinExistence type="predicted"/>
<evidence type="ECO:0000313" key="2">
    <source>
        <dbReference type="EMBL" id="OII75691.1"/>
    </source>
</evidence>
<comment type="caution">
    <text evidence="2">The sequence shown here is derived from an EMBL/GenBank/DDBJ whole genome shotgun (WGS) entry which is preliminary data.</text>
</comment>
<dbReference type="PANTHER" id="PTHR12835:SF5">
    <property type="entry name" value="BIOTIN--PROTEIN LIGASE"/>
    <property type="match status" value="1"/>
</dbReference>
<organism evidence="2 3">
    <name type="scientific">Cryptosporidium andersoni</name>
    <dbReference type="NCBI Taxonomy" id="117008"/>
    <lineage>
        <taxon>Eukaryota</taxon>
        <taxon>Sar</taxon>
        <taxon>Alveolata</taxon>
        <taxon>Apicomplexa</taxon>
        <taxon>Conoidasida</taxon>
        <taxon>Coccidia</taxon>
        <taxon>Eucoccidiorida</taxon>
        <taxon>Eimeriorina</taxon>
        <taxon>Cryptosporidiidae</taxon>
        <taxon>Cryptosporidium</taxon>
    </lineage>
</organism>
<dbReference type="GO" id="GO:0005737">
    <property type="term" value="C:cytoplasm"/>
    <property type="evidence" value="ECO:0007669"/>
    <property type="project" value="TreeGrafter"/>
</dbReference>
<dbReference type="AlphaFoldDB" id="A0A1J4MQH6"/>
<dbReference type="InterPro" id="IPR004143">
    <property type="entry name" value="BPL_LPL_catalytic"/>
</dbReference>
<dbReference type="PROSITE" id="PS51733">
    <property type="entry name" value="BPL_LPL_CATALYTIC"/>
    <property type="match status" value="1"/>
</dbReference>
<sequence>MVSLEPTKYYKHPKYPLIICYFDTIDSTQLWVYNNIEDIKNKYNLSPNTWIAVTSNYMTSGIGTYNSKTNNNKRWYTIKGKNINISYITLCPLNNKETIKYSSLVGALSVSNILENIGIKSVKIKWINDIYVSGKKIGGILCKLLTNIFTFDNNGEKQQYIPFIIGIGLNVLHNQDEIPINIDYPATSVFLEKSKYEINPNICINEIENNLHFEIIKQFSQLYQNNSITSLLRQISDKLIFIGKMVSISYTDKDDDIEVIGIFEGIDNNGYAIIRTCDLGGKLIYVSHGTMRQINI</sequence>
<dbReference type="Gene3D" id="3.30.930.10">
    <property type="entry name" value="Bira Bifunctional Protein, Domain 2"/>
    <property type="match status" value="1"/>
</dbReference>
<gene>
    <name evidence="2" type="ORF">cand_031210</name>
</gene>
<name>A0A1J4MQH6_9CRYT</name>
<dbReference type="VEuPathDB" id="CryptoDB:cand_031210"/>
<accession>A0A1J4MQH6</accession>
<evidence type="ECO:0000313" key="3">
    <source>
        <dbReference type="Proteomes" id="UP000186804"/>
    </source>
</evidence>
<dbReference type="RefSeq" id="XP_067067537.1">
    <property type="nucleotide sequence ID" value="XM_067213347.1"/>
</dbReference>
<dbReference type="Pfam" id="PF03099">
    <property type="entry name" value="BPL_LplA_LipB"/>
    <property type="match status" value="1"/>
</dbReference>
<dbReference type="InterPro" id="IPR045864">
    <property type="entry name" value="aa-tRNA-synth_II/BPL/LPL"/>
</dbReference>
<keyword evidence="3" id="KW-1185">Reference proteome</keyword>
<dbReference type="GeneID" id="92367305"/>
<dbReference type="EMBL" id="LRBS01000086">
    <property type="protein sequence ID" value="OII75691.1"/>
    <property type="molecule type" value="Genomic_DNA"/>
</dbReference>
<dbReference type="Proteomes" id="UP000186804">
    <property type="component" value="Unassembled WGS sequence"/>
</dbReference>
<feature type="domain" description="BPL/LPL catalytic" evidence="1">
    <location>
        <begin position="22"/>
        <end position="223"/>
    </location>
</feature>